<feature type="transmembrane region" description="Helical" evidence="6">
    <location>
        <begin position="33"/>
        <end position="58"/>
    </location>
</feature>
<evidence type="ECO:0000256" key="3">
    <source>
        <dbReference type="ARBA" id="ARBA00022692"/>
    </source>
</evidence>
<keyword evidence="3 6" id="KW-0812">Transmembrane</keyword>
<feature type="transmembrane region" description="Helical" evidence="6">
    <location>
        <begin position="79"/>
        <end position="104"/>
    </location>
</feature>
<dbReference type="EMBL" id="CADCVU010000070">
    <property type="protein sequence ID" value="CAA9492247.1"/>
    <property type="molecule type" value="Genomic_DNA"/>
</dbReference>
<name>A0A6J4S9C7_9ACTN</name>
<evidence type="ECO:0000256" key="4">
    <source>
        <dbReference type="ARBA" id="ARBA00022989"/>
    </source>
</evidence>
<accession>A0A6J4S9C7</accession>
<evidence type="ECO:0000256" key="6">
    <source>
        <dbReference type="SAM" id="Phobius"/>
    </source>
</evidence>
<dbReference type="Pfam" id="PF02687">
    <property type="entry name" value="FtsX"/>
    <property type="match status" value="1"/>
</dbReference>
<evidence type="ECO:0000256" key="1">
    <source>
        <dbReference type="ARBA" id="ARBA00004651"/>
    </source>
</evidence>
<reference evidence="8" key="1">
    <citation type="submission" date="2020-02" db="EMBL/GenBank/DDBJ databases">
        <authorList>
            <person name="Meier V. D."/>
        </authorList>
    </citation>
    <scope>NUCLEOTIDE SEQUENCE</scope>
    <source>
        <strain evidence="8">AVDCRST_MAG45</strain>
    </source>
</reference>
<gene>
    <name evidence="8" type="ORF">AVDCRST_MAG45-814</name>
</gene>
<keyword evidence="5 6" id="KW-0472">Membrane</keyword>
<evidence type="ECO:0000313" key="8">
    <source>
        <dbReference type="EMBL" id="CAA9492247.1"/>
    </source>
</evidence>
<keyword evidence="4 6" id="KW-1133">Transmembrane helix</keyword>
<evidence type="ECO:0000256" key="5">
    <source>
        <dbReference type="ARBA" id="ARBA00023136"/>
    </source>
</evidence>
<sequence length="161" mass="15666">RIAAIGGSQGGGAQATAGASTSNRSFLALLAGLLRAVAVINGLVCLYALVQSLTLTAVERRGTVALLRACGASRGHVSLLLAGAAASVVVLAAPLGVVLERLVLSPAVAGLAADYATLPLGADATAIALVSFGVVGLAAAATALVTRRAGRESIVSGLREG</sequence>
<comment type="subcellular location">
    <subcellularLocation>
        <location evidence="1">Cell membrane</location>
        <topology evidence="1">Multi-pass membrane protein</topology>
    </subcellularLocation>
</comment>
<feature type="transmembrane region" description="Helical" evidence="6">
    <location>
        <begin position="124"/>
        <end position="145"/>
    </location>
</feature>
<dbReference type="AlphaFoldDB" id="A0A6J4S9C7"/>
<proteinExistence type="predicted"/>
<keyword evidence="2" id="KW-1003">Cell membrane</keyword>
<evidence type="ECO:0000256" key="2">
    <source>
        <dbReference type="ARBA" id="ARBA00022475"/>
    </source>
</evidence>
<dbReference type="InterPro" id="IPR003838">
    <property type="entry name" value="ABC3_permease_C"/>
</dbReference>
<protein>
    <recommendedName>
        <fullName evidence="7">ABC3 transporter permease C-terminal domain-containing protein</fullName>
    </recommendedName>
</protein>
<organism evidence="8">
    <name type="scientific">uncultured Solirubrobacterales bacterium</name>
    <dbReference type="NCBI Taxonomy" id="768556"/>
    <lineage>
        <taxon>Bacteria</taxon>
        <taxon>Bacillati</taxon>
        <taxon>Actinomycetota</taxon>
        <taxon>Thermoleophilia</taxon>
        <taxon>Solirubrobacterales</taxon>
        <taxon>environmental samples</taxon>
    </lineage>
</organism>
<feature type="domain" description="ABC3 transporter permease C-terminal" evidence="7">
    <location>
        <begin position="37"/>
        <end position="153"/>
    </location>
</feature>
<evidence type="ECO:0000259" key="7">
    <source>
        <dbReference type="Pfam" id="PF02687"/>
    </source>
</evidence>
<dbReference type="GO" id="GO:0005886">
    <property type="term" value="C:plasma membrane"/>
    <property type="evidence" value="ECO:0007669"/>
    <property type="project" value="UniProtKB-SubCell"/>
</dbReference>
<feature type="non-terminal residue" evidence="8">
    <location>
        <position position="1"/>
    </location>
</feature>